<protein>
    <submittedName>
        <fullName evidence="1">Uncharacterized protein</fullName>
    </submittedName>
</protein>
<accession>A0A133UL56</accession>
<gene>
    <name evidence="1" type="ORF">AKJ65_03265</name>
</gene>
<keyword evidence="2" id="KW-1185">Reference proteome</keyword>
<sequence length="165" mass="18738">MKLVKIKATQSFRYGDDDIREGEVRDLPNPDGERAIEKGLAVEAYQEGETIWKEMEKRLDGEPVKQAGGWLSTDDVSEGDEIVVRGPGEWNDQFVKDENDELDLVLPVEVGDREFQWRLNKTQMRKMADAFGNKTGDWVGKSAIVEKIVKYESLGEKGFKITAEK</sequence>
<dbReference type="EMBL" id="LHXO01000036">
    <property type="protein sequence ID" value="KXA94856.1"/>
    <property type="molecule type" value="Genomic_DNA"/>
</dbReference>
<reference evidence="1 2" key="1">
    <citation type="journal article" date="2016" name="Sci. Rep.">
        <title>Metabolic traits of an uncultured archaeal lineage -MSBL1- from brine pools of the Red Sea.</title>
        <authorList>
            <person name="Mwirichia R."/>
            <person name="Alam I."/>
            <person name="Rashid M."/>
            <person name="Vinu M."/>
            <person name="Ba-Alawi W."/>
            <person name="Anthony Kamau A."/>
            <person name="Kamanda Ngugi D."/>
            <person name="Goker M."/>
            <person name="Klenk H.P."/>
            <person name="Bajic V."/>
            <person name="Stingl U."/>
        </authorList>
    </citation>
    <scope>NUCLEOTIDE SEQUENCE [LARGE SCALE GENOMIC DNA]</scope>
    <source>
        <strain evidence="1">SCGC-AAA259E19</strain>
    </source>
</reference>
<name>A0A133UL56_9EURY</name>
<evidence type="ECO:0000313" key="1">
    <source>
        <dbReference type="EMBL" id="KXA94856.1"/>
    </source>
</evidence>
<evidence type="ECO:0000313" key="2">
    <source>
        <dbReference type="Proteomes" id="UP000070284"/>
    </source>
</evidence>
<dbReference type="AlphaFoldDB" id="A0A133UL56"/>
<proteinExistence type="predicted"/>
<dbReference type="Proteomes" id="UP000070284">
    <property type="component" value="Unassembled WGS sequence"/>
</dbReference>
<comment type="caution">
    <text evidence="1">The sequence shown here is derived from an EMBL/GenBank/DDBJ whole genome shotgun (WGS) entry which is preliminary data.</text>
</comment>
<organism evidence="1 2">
    <name type="scientific">candidate division MSBL1 archaeon SCGC-AAA259E19</name>
    <dbReference type="NCBI Taxonomy" id="1698264"/>
    <lineage>
        <taxon>Archaea</taxon>
        <taxon>Methanobacteriati</taxon>
        <taxon>Methanobacteriota</taxon>
        <taxon>candidate division MSBL1</taxon>
    </lineage>
</organism>